<evidence type="ECO:0000256" key="1">
    <source>
        <dbReference type="SAM" id="MobiDB-lite"/>
    </source>
</evidence>
<feature type="region of interest" description="Disordered" evidence="1">
    <location>
        <begin position="107"/>
        <end position="182"/>
    </location>
</feature>
<reference evidence="2" key="1">
    <citation type="submission" date="2021-02" db="EMBL/GenBank/DDBJ databases">
        <authorList>
            <person name="Dougan E. K."/>
            <person name="Rhodes N."/>
            <person name="Thang M."/>
            <person name="Chan C."/>
        </authorList>
    </citation>
    <scope>NUCLEOTIDE SEQUENCE</scope>
</reference>
<comment type="caution">
    <text evidence="2">The sequence shown here is derived from an EMBL/GenBank/DDBJ whole genome shotgun (WGS) entry which is preliminary data.</text>
</comment>
<organism evidence="2 3">
    <name type="scientific">Symbiodinium natans</name>
    <dbReference type="NCBI Taxonomy" id="878477"/>
    <lineage>
        <taxon>Eukaryota</taxon>
        <taxon>Sar</taxon>
        <taxon>Alveolata</taxon>
        <taxon>Dinophyceae</taxon>
        <taxon>Suessiales</taxon>
        <taxon>Symbiodiniaceae</taxon>
        <taxon>Symbiodinium</taxon>
    </lineage>
</organism>
<dbReference type="Proteomes" id="UP000604046">
    <property type="component" value="Unassembled WGS sequence"/>
</dbReference>
<proteinExistence type="predicted"/>
<dbReference type="OrthoDB" id="419667at2759"/>
<name>A0A812KHF1_9DINO</name>
<gene>
    <name evidence="2" type="ORF">SNAT2548_LOCUS8899</name>
</gene>
<protein>
    <submittedName>
        <fullName evidence="2">Uncharacterized protein</fullName>
    </submittedName>
</protein>
<feature type="compositionally biased region" description="Low complexity" evidence="1">
    <location>
        <begin position="112"/>
        <end position="126"/>
    </location>
</feature>
<keyword evidence="3" id="KW-1185">Reference proteome</keyword>
<accession>A0A812KHF1</accession>
<sequence>MVETLVSIRAKYLLSTMQFLMVVPERPNVRKQSAKFVTFEDITMAQAQVLHDVVTFMCRNEFKETHDYIVELESRFMMQHPEADVLTWSAMWSNVLQKILASHSKHCKNQKGGSENSSSAGSAGSETCDFKKLLPPPNTIVPKTRFRDGAADPAAAGGVKDEPESSVPGQAQAAADPDPDPEPKILYFTEIYTAGSGNKKDAVHTLDVLAVQAQIQHTLLMRAGRRSSRALLDVIYSDSRSAAVIKGESLSETLADARLFAFGTVSTEQGPKSVKVGHAMFGTMKVDFWLAAEGFQKLTSLCPCAVWFMKASGDAKKAMFSGQDLEERMECSDAPLGQHIVVVVVSANIARHGGKCTVIMNFPFVSFRKEALKEERQPQGEILCTRTFMPLENKATTGAKKTQTSQLQIGGHVFKKSSDEQGAKQEKSAELLLAVQGVQPKHCNHLLK</sequence>
<evidence type="ECO:0000313" key="2">
    <source>
        <dbReference type="EMBL" id="CAE7226977.1"/>
    </source>
</evidence>
<dbReference type="EMBL" id="CAJNDS010000669">
    <property type="protein sequence ID" value="CAE7226977.1"/>
    <property type="molecule type" value="Genomic_DNA"/>
</dbReference>
<evidence type="ECO:0000313" key="3">
    <source>
        <dbReference type="Proteomes" id="UP000604046"/>
    </source>
</evidence>
<dbReference type="AlphaFoldDB" id="A0A812KHF1"/>